<dbReference type="InterPro" id="IPR001387">
    <property type="entry name" value="Cro/C1-type_HTH"/>
</dbReference>
<keyword evidence="3" id="KW-1185">Reference proteome</keyword>
<evidence type="ECO:0000313" key="3">
    <source>
        <dbReference type="Proteomes" id="UP000778970"/>
    </source>
</evidence>
<accession>A0A934UYX2</accession>
<protein>
    <submittedName>
        <fullName evidence="2">Transcriptional regulator</fullName>
    </submittedName>
</protein>
<dbReference type="SMART" id="SM00530">
    <property type="entry name" value="HTH_XRE"/>
    <property type="match status" value="1"/>
</dbReference>
<feature type="domain" description="HTH cro/C1-type" evidence="1">
    <location>
        <begin position="20"/>
        <end position="74"/>
    </location>
</feature>
<comment type="caution">
    <text evidence="2">The sequence shown here is derived from an EMBL/GenBank/DDBJ whole genome shotgun (WGS) entry which is preliminary data.</text>
</comment>
<dbReference type="SUPFAM" id="SSF47413">
    <property type="entry name" value="lambda repressor-like DNA-binding domains"/>
    <property type="match status" value="1"/>
</dbReference>
<gene>
    <name evidence="2" type="ORF">CKO21_03065</name>
</gene>
<dbReference type="PROSITE" id="PS50943">
    <property type="entry name" value="HTH_CROC1"/>
    <property type="match status" value="1"/>
</dbReference>
<evidence type="ECO:0000259" key="1">
    <source>
        <dbReference type="PROSITE" id="PS50943"/>
    </source>
</evidence>
<dbReference type="RefSeq" id="WP_037256632.1">
    <property type="nucleotide sequence ID" value="NZ_NRRE01000012.1"/>
</dbReference>
<organism evidence="2 3">
    <name type="scientific">Rhodovibrio salinarum</name>
    <dbReference type="NCBI Taxonomy" id="1087"/>
    <lineage>
        <taxon>Bacteria</taxon>
        <taxon>Pseudomonadati</taxon>
        <taxon>Pseudomonadota</taxon>
        <taxon>Alphaproteobacteria</taxon>
        <taxon>Rhodospirillales</taxon>
        <taxon>Rhodovibrionaceae</taxon>
        <taxon>Rhodovibrio</taxon>
    </lineage>
</organism>
<proteinExistence type="predicted"/>
<reference evidence="2" key="2">
    <citation type="journal article" date="2020" name="Microorganisms">
        <title>Osmotic Adaptation and Compatible Solute Biosynthesis of Phototrophic Bacteria as Revealed from Genome Analyses.</title>
        <authorList>
            <person name="Imhoff J.F."/>
            <person name="Rahn T."/>
            <person name="Kunzel S."/>
            <person name="Keller A."/>
            <person name="Neulinger S.C."/>
        </authorList>
    </citation>
    <scope>NUCLEOTIDE SEQUENCE</scope>
    <source>
        <strain evidence="2">DSM 9154</strain>
    </source>
</reference>
<dbReference type="EMBL" id="NRRE01000012">
    <property type="protein sequence ID" value="MBK1696223.1"/>
    <property type="molecule type" value="Genomic_DNA"/>
</dbReference>
<sequence>MTKTARTGRLASAEDFGQLIRRRRRALGMTQLDLALTINAGERFIVELERGKPSCQLGKALKTAAAVGVRLGDLADVEASDIDKEDGYGSLFDPS</sequence>
<dbReference type="AlphaFoldDB" id="A0A934UYX2"/>
<dbReference type="Gene3D" id="1.10.260.40">
    <property type="entry name" value="lambda repressor-like DNA-binding domains"/>
    <property type="match status" value="1"/>
</dbReference>
<dbReference type="Proteomes" id="UP000778970">
    <property type="component" value="Unassembled WGS sequence"/>
</dbReference>
<dbReference type="GO" id="GO:0003677">
    <property type="term" value="F:DNA binding"/>
    <property type="evidence" value="ECO:0007669"/>
    <property type="project" value="InterPro"/>
</dbReference>
<dbReference type="CDD" id="cd00093">
    <property type="entry name" value="HTH_XRE"/>
    <property type="match status" value="1"/>
</dbReference>
<evidence type="ECO:0000313" key="2">
    <source>
        <dbReference type="EMBL" id="MBK1696223.1"/>
    </source>
</evidence>
<reference evidence="2" key="1">
    <citation type="submission" date="2017-08" db="EMBL/GenBank/DDBJ databases">
        <authorList>
            <person name="Imhoff J.F."/>
            <person name="Rahn T."/>
            <person name="Kuenzel S."/>
            <person name="Neulinger S.C."/>
        </authorList>
    </citation>
    <scope>NUCLEOTIDE SEQUENCE</scope>
    <source>
        <strain evidence="2">DSM 9154</strain>
    </source>
</reference>
<name>A0A934UYX2_9PROT</name>
<dbReference type="InterPro" id="IPR010982">
    <property type="entry name" value="Lambda_DNA-bd_dom_sf"/>
</dbReference>